<organism evidence="1 2">
    <name type="scientific">Saltatorellus ferox</name>
    <dbReference type="NCBI Taxonomy" id="2528018"/>
    <lineage>
        <taxon>Bacteria</taxon>
        <taxon>Pseudomonadati</taxon>
        <taxon>Planctomycetota</taxon>
        <taxon>Planctomycetia</taxon>
        <taxon>Planctomycetia incertae sedis</taxon>
        <taxon>Saltatorellus</taxon>
    </lineage>
</organism>
<evidence type="ECO:0000313" key="1">
    <source>
        <dbReference type="EMBL" id="QDV05514.1"/>
    </source>
</evidence>
<reference evidence="1 2" key="1">
    <citation type="submission" date="2019-02" db="EMBL/GenBank/DDBJ databases">
        <title>Deep-cultivation of Planctomycetes and their phenomic and genomic characterization uncovers novel biology.</title>
        <authorList>
            <person name="Wiegand S."/>
            <person name="Jogler M."/>
            <person name="Boedeker C."/>
            <person name="Pinto D."/>
            <person name="Vollmers J."/>
            <person name="Rivas-Marin E."/>
            <person name="Kohn T."/>
            <person name="Peeters S.H."/>
            <person name="Heuer A."/>
            <person name="Rast P."/>
            <person name="Oberbeckmann S."/>
            <person name="Bunk B."/>
            <person name="Jeske O."/>
            <person name="Meyerdierks A."/>
            <person name="Storesund J.E."/>
            <person name="Kallscheuer N."/>
            <person name="Luecker S."/>
            <person name="Lage O.M."/>
            <person name="Pohl T."/>
            <person name="Merkel B.J."/>
            <person name="Hornburger P."/>
            <person name="Mueller R.-W."/>
            <person name="Bruemmer F."/>
            <person name="Labrenz M."/>
            <person name="Spormann A.M."/>
            <person name="Op den Camp H."/>
            <person name="Overmann J."/>
            <person name="Amann R."/>
            <person name="Jetten M.S.M."/>
            <person name="Mascher T."/>
            <person name="Medema M.H."/>
            <person name="Devos D.P."/>
            <person name="Kaster A.-K."/>
            <person name="Ovreas L."/>
            <person name="Rohde M."/>
            <person name="Galperin M.Y."/>
            <person name="Jogler C."/>
        </authorList>
    </citation>
    <scope>NUCLEOTIDE SEQUENCE [LARGE SCALE GENOMIC DNA]</scope>
    <source>
        <strain evidence="1 2">Poly30</strain>
    </source>
</reference>
<proteinExistence type="predicted"/>
<gene>
    <name evidence="1" type="ORF">Poly30_10120</name>
</gene>
<dbReference type="AlphaFoldDB" id="A0A518EN55"/>
<accession>A0A518EN55</accession>
<name>A0A518EN55_9BACT</name>
<sequence>MEVLANQKALVGAPMRLAEPDPRVVVQRYFDRLAPRDIASTDEVVVQSWIVVEVAR</sequence>
<dbReference type="Proteomes" id="UP000320390">
    <property type="component" value="Chromosome"/>
</dbReference>
<evidence type="ECO:0000313" key="2">
    <source>
        <dbReference type="Proteomes" id="UP000320390"/>
    </source>
</evidence>
<dbReference type="RefSeq" id="WP_419190972.1">
    <property type="nucleotide sequence ID" value="NZ_CP036434.1"/>
</dbReference>
<dbReference type="EMBL" id="CP036434">
    <property type="protein sequence ID" value="QDV05514.1"/>
    <property type="molecule type" value="Genomic_DNA"/>
</dbReference>
<protein>
    <submittedName>
        <fullName evidence="1">Uncharacterized protein</fullName>
    </submittedName>
</protein>
<keyword evidence="2" id="KW-1185">Reference proteome</keyword>